<evidence type="ECO:0000313" key="9">
    <source>
        <dbReference type="Proteomes" id="UP000051450"/>
    </source>
</evidence>
<dbReference type="UniPathway" id="UPA00219"/>
<keyword evidence="9" id="KW-1185">Reference proteome</keyword>
<dbReference type="Gene3D" id="2.40.440.10">
    <property type="entry name" value="L,D-transpeptidase catalytic domain-like"/>
    <property type="match status" value="1"/>
</dbReference>
<accession>A0A0R1HJ67</accession>
<evidence type="ECO:0000256" key="1">
    <source>
        <dbReference type="ARBA" id="ARBA00004752"/>
    </source>
</evidence>
<dbReference type="GO" id="GO:0005576">
    <property type="term" value="C:extracellular region"/>
    <property type="evidence" value="ECO:0007669"/>
    <property type="project" value="TreeGrafter"/>
</dbReference>
<dbReference type="SUPFAM" id="SSF143985">
    <property type="entry name" value="L,D-transpeptidase pre-catalytic domain-like"/>
    <property type="match status" value="1"/>
</dbReference>
<dbReference type="PROSITE" id="PS52029">
    <property type="entry name" value="LD_TPASE"/>
    <property type="match status" value="1"/>
</dbReference>
<reference evidence="8 9" key="1">
    <citation type="journal article" date="2015" name="Genome Announc.">
        <title>Expanding the biotechnology potential of lactobacilli through comparative genomics of 213 strains and associated genera.</title>
        <authorList>
            <person name="Sun Z."/>
            <person name="Harris H.M."/>
            <person name="McCann A."/>
            <person name="Guo C."/>
            <person name="Argimon S."/>
            <person name="Zhang W."/>
            <person name="Yang X."/>
            <person name="Jeffery I.B."/>
            <person name="Cooney J.C."/>
            <person name="Kagawa T.F."/>
            <person name="Liu W."/>
            <person name="Song Y."/>
            <person name="Salvetti E."/>
            <person name="Wrobel A."/>
            <person name="Rasinkangas P."/>
            <person name="Parkhill J."/>
            <person name="Rea M.C."/>
            <person name="O'Sullivan O."/>
            <person name="Ritari J."/>
            <person name="Douillard F.P."/>
            <person name="Paul Ross R."/>
            <person name="Yang R."/>
            <person name="Briner A.E."/>
            <person name="Felis G.E."/>
            <person name="de Vos W.M."/>
            <person name="Barrangou R."/>
            <person name="Klaenhammer T.R."/>
            <person name="Caufield P.W."/>
            <person name="Cui Y."/>
            <person name="Zhang H."/>
            <person name="O'Toole P.W."/>
        </authorList>
    </citation>
    <scope>NUCLEOTIDE SEQUENCE [LARGE SCALE GENOMIC DNA]</scope>
    <source>
        <strain evidence="8 9">DSM 15638</strain>
    </source>
</reference>
<keyword evidence="4 6" id="KW-0573">Peptidoglycan synthesis</keyword>
<keyword evidence="2" id="KW-0808">Transferase</keyword>
<keyword evidence="5 6" id="KW-0961">Cell wall biogenesis/degradation</keyword>
<feature type="domain" description="L,D-TPase catalytic" evidence="7">
    <location>
        <begin position="335"/>
        <end position="460"/>
    </location>
</feature>
<dbReference type="GO" id="GO:0071972">
    <property type="term" value="F:peptidoglycan L,D-transpeptidase activity"/>
    <property type="evidence" value="ECO:0007669"/>
    <property type="project" value="TreeGrafter"/>
</dbReference>
<comment type="caution">
    <text evidence="8">The sequence shown here is derived from an EMBL/GenBank/DDBJ whole genome shotgun (WGS) entry which is preliminary data.</text>
</comment>
<evidence type="ECO:0000256" key="4">
    <source>
        <dbReference type="ARBA" id="ARBA00022984"/>
    </source>
</evidence>
<dbReference type="RefSeq" id="WP_057973760.1">
    <property type="nucleotide sequence ID" value="NZ_AZDI01000002.1"/>
</dbReference>
<dbReference type="Pfam" id="PF12229">
    <property type="entry name" value="PG_binding_4"/>
    <property type="match status" value="1"/>
</dbReference>
<evidence type="ECO:0000256" key="3">
    <source>
        <dbReference type="ARBA" id="ARBA00022960"/>
    </source>
</evidence>
<dbReference type="Proteomes" id="UP000051450">
    <property type="component" value="Unassembled WGS sequence"/>
</dbReference>
<comment type="pathway">
    <text evidence="1 6">Cell wall biogenesis; peptidoglycan biosynthesis.</text>
</comment>
<evidence type="ECO:0000256" key="2">
    <source>
        <dbReference type="ARBA" id="ARBA00022679"/>
    </source>
</evidence>
<dbReference type="EMBL" id="AZDI01000002">
    <property type="protein sequence ID" value="KRK46184.1"/>
    <property type="molecule type" value="Genomic_DNA"/>
</dbReference>
<protein>
    <submittedName>
        <fullName evidence="8">Secreted protein</fullName>
    </submittedName>
</protein>
<feature type="active site" description="Proton donor/acceptor" evidence="6">
    <location>
        <position position="415"/>
    </location>
</feature>
<dbReference type="InterPro" id="IPR022029">
    <property type="entry name" value="YoaR-like_PG-bd"/>
</dbReference>
<dbReference type="Pfam" id="PF03734">
    <property type="entry name" value="YkuD"/>
    <property type="match status" value="1"/>
</dbReference>
<gene>
    <name evidence="8" type="ORF">FC66_GL000685</name>
</gene>
<feature type="active site" description="Nucleophile" evidence="6">
    <location>
        <position position="436"/>
    </location>
</feature>
<dbReference type="InterPro" id="IPR005490">
    <property type="entry name" value="LD_TPept_cat_dom"/>
</dbReference>
<dbReference type="InterPro" id="IPR050979">
    <property type="entry name" value="LD-transpeptidase"/>
</dbReference>
<evidence type="ECO:0000256" key="5">
    <source>
        <dbReference type="ARBA" id="ARBA00023316"/>
    </source>
</evidence>
<sequence length="460" mass="50079">MKKSLKIGISIGSILVLGILGGASYNQSTHFNKGIKINNTDVSGLSVDKVIRKLKNETSKNVIYVGNTKIVDAKDTTTGFTDKDTEAIKALMKKQRTILPSDVKKNYAIVPQELDTTIRKQLKSELKTRLTELNKTRTVAVDASSVLQDGKVSVIPAKKGNQYDVKAILAAYDKASYNSVTTLKETELQPLSADSNVIKADTKKLDTIAASQTVYKVQSTDYTLKGSEILKKVTVKDGEYVIDTSGISEKVDEINKKQATLNKKYDFKTATGETVSVSGQSYGWALGTNDSVTHILTALKNGTATIDATNDKYGVGYNTYGTGYTTTTNQGIGDTYAEVSIAQQKAWIHKDGKVVLTTDVVTGKQSTGEDTTKGVWYIMYKQTPSILKGSEVGKANYSVKVDYWAQFTNSGIGFHDAGWRTNWSKSAYLKDGSGGCVNTKPEAMVTLFENVSQNEPVIVY</sequence>
<evidence type="ECO:0000313" key="8">
    <source>
        <dbReference type="EMBL" id="KRK46184.1"/>
    </source>
</evidence>
<organism evidence="8 9">
    <name type="scientific">Dellaglioa algida DSM 15638</name>
    <dbReference type="NCBI Taxonomy" id="1423719"/>
    <lineage>
        <taxon>Bacteria</taxon>
        <taxon>Bacillati</taxon>
        <taxon>Bacillota</taxon>
        <taxon>Bacilli</taxon>
        <taxon>Lactobacillales</taxon>
        <taxon>Lactobacillaceae</taxon>
        <taxon>Dellaglioa</taxon>
    </lineage>
</organism>
<dbReference type="GO" id="GO:0018104">
    <property type="term" value="P:peptidoglycan-protein cross-linking"/>
    <property type="evidence" value="ECO:0007669"/>
    <property type="project" value="TreeGrafter"/>
</dbReference>
<proteinExistence type="predicted"/>
<dbReference type="GO" id="GO:0016740">
    <property type="term" value="F:transferase activity"/>
    <property type="evidence" value="ECO:0007669"/>
    <property type="project" value="UniProtKB-KW"/>
</dbReference>
<dbReference type="AlphaFoldDB" id="A0A0R1HJ67"/>
<dbReference type="STRING" id="1423719.FC66_GL000685"/>
<dbReference type="CDD" id="cd16913">
    <property type="entry name" value="YkuD_like"/>
    <property type="match status" value="1"/>
</dbReference>
<dbReference type="OrthoDB" id="3176960at2"/>
<dbReference type="PATRIC" id="fig|1423719.4.peg.695"/>
<dbReference type="InterPro" id="IPR038063">
    <property type="entry name" value="Transpep_catalytic_dom"/>
</dbReference>
<dbReference type="SUPFAM" id="SSF141523">
    <property type="entry name" value="L,D-transpeptidase catalytic domain-like"/>
    <property type="match status" value="1"/>
</dbReference>
<dbReference type="GO" id="GO:0071555">
    <property type="term" value="P:cell wall organization"/>
    <property type="evidence" value="ECO:0007669"/>
    <property type="project" value="UniProtKB-UniRule"/>
</dbReference>
<dbReference type="PANTHER" id="PTHR30582:SF33">
    <property type="entry name" value="EXPORTED PROTEIN"/>
    <property type="match status" value="1"/>
</dbReference>
<evidence type="ECO:0000256" key="6">
    <source>
        <dbReference type="PROSITE-ProRule" id="PRU01373"/>
    </source>
</evidence>
<name>A0A0R1HJ67_9LACO</name>
<dbReference type="GO" id="GO:0008360">
    <property type="term" value="P:regulation of cell shape"/>
    <property type="evidence" value="ECO:0007669"/>
    <property type="project" value="UniProtKB-UniRule"/>
</dbReference>
<keyword evidence="3 6" id="KW-0133">Cell shape</keyword>
<dbReference type="PANTHER" id="PTHR30582">
    <property type="entry name" value="L,D-TRANSPEPTIDASE"/>
    <property type="match status" value="1"/>
</dbReference>
<evidence type="ECO:0000259" key="7">
    <source>
        <dbReference type="PROSITE" id="PS52029"/>
    </source>
</evidence>
<dbReference type="Gene3D" id="3.10.20.800">
    <property type="match status" value="1"/>
</dbReference>
<dbReference type="InterPro" id="IPR038054">
    <property type="entry name" value="LD_TPept-like_central_sf"/>
</dbReference>